<evidence type="ECO:0000313" key="1">
    <source>
        <dbReference type="EMBL" id="TNV75873.1"/>
    </source>
</evidence>
<dbReference type="AlphaFoldDB" id="A0A8J8SZE2"/>
<keyword evidence="2" id="KW-1185">Reference proteome</keyword>
<dbReference type="EMBL" id="RRYP01014641">
    <property type="protein sequence ID" value="TNV75873.1"/>
    <property type="molecule type" value="Genomic_DNA"/>
</dbReference>
<gene>
    <name evidence="1" type="ORF">FGO68_gene7234</name>
</gene>
<name>A0A8J8SZE2_HALGN</name>
<proteinExistence type="predicted"/>
<sequence length="250" mass="28992">MNKVDQTIRSAKWKGLFPNFPTQIPSKLVVHHQMVHVDTQTGDLYRILVNREQNLLKEFLFVLWELRMRADSIVISEDQFGSFQYKPHLQQYLQISKVEYSETFKQKSLHVLAKDLTSQTYQGNQAFEDGLFKKIGFYSESISMIDNSMNPQVQAKRLQNPNLALNEVLDSIDEGLILIDCGPEITSEYYTSPDKPNLVDILLLTISQSNQVRGQMFANQLDIEMQFRRVSSRASGDGMWKHEQWNKIDI</sequence>
<comment type="caution">
    <text evidence="1">The sequence shown here is derived from an EMBL/GenBank/DDBJ whole genome shotgun (WGS) entry which is preliminary data.</text>
</comment>
<protein>
    <submittedName>
        <fullName evidence="1">Uncharacterized protein</fullName>
    </submittedName>
</protein>
<evidence type="ECO:0000313" key="2">
    <source>
        <dbReference type="Proteomes" id="UP000785679"/>
    </source>
</evidence>
<reference evidence="1" key="1">
    <citation type="submission" date="2019-06" db="EMBL/GenBank/DDBJ databases">
        <authorList>
            <person name="Zheng W."/>
        </authorList>
    </citation>
    <scope>NUCLEOTIDE SEQUENCE</scope>
    <source>
        <strain evidence="1">QDHG01</strain>
    </source>
</reference>
<accession>A0A8J8SZE2</accession>
<organism evidence="1 2">
    <name type="scientific">Halteria grandinella</name>
    <dbReference type="NCBI Taxonomy" id="5974"/>
    <lineage>
        <taxon>Eukaryota</taxon>
        <taxon>Sar</taxon>
        <taxon>Alveolata</taxon>
        <taxon>Ciliophora</taxon>
        <taxon>Intramacronucleata</taxon>
        <taxon>Spirotrichea</taxon>
        <taxon>Stichotrichia</taxon>
        <taxon>Sporadotrichida</taxon>
        <taxon>Halteriidae</taxon>
        <taxon>Halteria</taxon>
    </lineage>
</organism>
<dbReference type="Proteomes" id="UP000785679">
    <property type="component" value="Unassembled WGS sequence"/>
</dbReference>